<evidence type="ECO:0000313" key="4">
    <source>
        <dbReference type="Proteomes" id="UP000504609"/>
    </source>
</evidence>
<dbReference type="GO" id="GO:0015074">
    <property type="term" value="P:DNA integration"/>
    <property type="evidence" value="ECO:0007669"/>
    <property type="project" value="InterPro"/>
</dbReference>
<dbReference type="AlphaFoldDB" id="A0A6J1EEU9"/>
<name>A0A6J1EEU9_CUCMO</name>
<protein>
    <submittedName>
        <fullName evidence="5">Calponin homology domain-containing protein DDB_G0272472-like</fullName>
    </submittedName>
</protein>
<dbReference type="RefSeq" id="XP_022925318.1">
    <property type="nucleotide sequence ID" value="XM_023069550.1"/>
</dbReference>
<dbReference type="InterPro" id="IPR039537">
    <property type="entry name" value="Retrotran_Ty1/copia-like"/>
</dbReference>
<gene>
    <name evidence="5" type="primary">LOC111432608</name>
</gene>
<dbReference type="PROSITE" id="PS50994">
    <property type="entry name" value="INTEGRASE"/>
    <property type="match status" value="1"/>
</dbReference>
<evidence type="ECO:0000256" key="2">
    <source>
        <dbReference type="SAM" id="MobiDB-lite"/>
    </source>
</evidence>
<accession>A0A6J1EEU9</accession>
<sequence length="395" mass="46343">MKRMSTTTLFSTSTQGQAIICGHEHLFKEMQKIEDGHVSFEDASNVEVKGREESKDLTKFTVDELAGSLEAHEQRKKKKEEPFDQALQTKAKMITHEKFKVMVEKKTGRPIKAVRSDRGGEYTSTAFMEYCEEQGIKQFLTASYTPQQNGVAKRKNRTILDMIRSMLKSKRMPKEFWAEALIKHHKRLGANLVKSRYQARKSKEDEQPKNREPELEDKEPKWPKKQFEVERRKRMKIEKEKKELETKVQRLEKKVTELSKSSFCLKQEKEKNEKTIFNLTKKVEEVAGKEKDLFMEIEGLVDELIREKKDIEILTQQRNSLNVNLNQVRQEVVNLRHTIETLPHDKTKLEETRMLAIKVVVDLRRKLSKRNEAVMSESSVAENWKNEEVSQMRCS</sequence>
<dbReference type="SUPFAM" id="SSF53098">
    <property type="entry name" value="Ribonuclease H-like"/>
    <property type="match status" value="1"/>
</dbReference>
<evidence type="ECO:0000259" key="3">
    <source>
        <dbReference type="PROSITE" id="PS50994"/>
    </source>
</evidence>
<dbReference type="PANTHER" id="PTHR42648:SF18">
    <property type="entry name" value="RETROTRANSPOSON, UNCLASSIFIED-LIKE PROTEIN"/>
    <property type="match status" value="1"/>
</dbReference>
<dbReference type="Proteomes" id="UP000504609">
    <property type="component" value="Unplaced"/>
</dbReference>
<dbReference type="InterPro" id="IPR012337">
    <property type="entry name" value="RNaseH-like_sf"/>
</dbReference>
<dbReference type="GO" id="GO:0003676">
    <property type="term" value="F:nucleic acid binding"/>
    <property type="evidence" value="ECO:0007669"/>
    <property type="project" value="InterPro"/>
</dbReference>
<dbReference type="InterPro" id="IPR036397">
    <property type="entry name" value="RNaseH_sf"/>
</dbReference>
<feature type="compositionally biased region" description="Basic and acidic residues" evidence="2">
    <location>
        <begin position="201"/>
        <end position="223"/>
    </location>
</feature>
<evidence type="ECO:0000313" key="5">
    <source>
        <dbReference type="RefSeq" id="XP_022925318.1"/>
    </source>
</evidence>
<feature type="coiled-coil region" evidence="1">
    <location>
        <begin position="227"/>
        <end position="261"/>
    </location>
</feature>
<feature type="coiled-coil region" evidence="1">
    <location>
        <begin position="297"/>
        <end position="338"/>
    </location>
</feature>
<dbReference type="PANTHER" id="PTHR42648">
    <property type="entry name" value="TRANSPOSASE, PUTATIVE-RELATED"/>
    <property type="match status" value="1"/>
</dbReference>
<dbReference type="Gene3D" id="3.30.420.10">
    <property type="entry name" value="Ribonuclease H-like superfamily/Ribonuclease H"/>
    <property type="match status" value="1"/>
</dbReference>
<organism evidence="4 5">
    <name type="scientific">Cucurbita moschata</name>
    <name type="common">Winter crookneck squash</name>
    <name type="synonym">Cucurbita pepo var. moschata</name>
    <dbReference type="NCBI Taxonomy" id="3662"/>
    <lineage>
        <taxon>Eukaryota</taxon>
        <taxon>Viridiplantae</taxon>
        <taxon>Streptophyta</taxon>
        <taxon>Embryophyta</taxon>
        <taxon>Tracheophyta</taxon>
        <taxon>Spermatophyta</taxon>
        <taxon>Magnoliopsida</taxon>
        <taxon>eudicotyledons</taxon>
        <taxon>Gunneridae</taxon>
        <taxon>Pentapetalae</taxon>
        <taxon>rosids</taxon>
        <taxon>fabids</taxon>
        <taxon>Cucurbitales</taxon>
        <taxon>Cucurbitaceae</taxon>
        <taxon>Cucurbiteae</taxon>
        <taxon>Cucurbita</taxon>
    </lineage>
</organism>
<evidence type="ECO:0000256" key="1">
    <source>
        <dbReference type="SAM" id="Coils"/>
    </source>
</evidence>
<dbReference type="InterPro" id="IPR001584">
    <property type="entry name" value="Integrase_cat-core"/>
</dbReference>
<feature type="domain" description="Integrase catalytic" evidence="3">
    <location>
        <begin position="28"/>
        <end position="216"/>
    </location>
</feature>
<proteinExistence type="predicted"/>
<reference evidence="5" key="1">
    <citation type="submission" date="2025-08" db="UniProtKB">
        <authorList>
            <consortium name="RefSeq"/>
        </authorList>
    </citation>
    <scope>IDENTIFICATION</scope>
    <source>
        <tissue evidence="5">Young leaves</tissue>
    </source>
</reference>
<feature type="region of interest" description="Disordered" evidence="2">
    <location>
        <begin position="193"/>
        <end position="223"/>
    </location>
</feature>
<keyword evidence="1" id="KW-0175">Coiled coil</keyword>
<dbReference type="KEGG" id="cmos:111432608"/>
<keyword evidence="4" id="KW-1185">Reference proteome</keyword>
<dbReference type="GeneID" id="111432608"/>